<keyword evidence="2" id="KW-1185">Reference proteome</keyword>
<organism evidence="1 2">
    <name type="scientific">Pseudoflavonifractor capillosus ATCC 29799</name>
    <dbReference type="NCBI Taxonomy" id="411467"/>
    <lineage>
        <taxon>Bacteria</taxon>
        <taxon>Bacillati</taxon>
        <taxon>Bacillota</taxon>
        <taxon>Clostridia</taxon>
        <taxon>Eubacteriales</taxon>
        <taxon>Oscillospiraceae</taxon>
        <taxon>Pseudoflavonifractor</taxon>
    </lineage>
</organism>
<gene>
    <name evidence="1" type="ORF">BACCAP_01137</name>
</gene>
<reference evidence="1 2" key="2">
    <citation type="submission" date="2007-06" db="EMBL/GenBank/DDBJ databases">
        <title>Draft genome sequence of Pseudoflavonifractor capillosus ATCC 29799.</title>
        <authorList>
            <person name="Sudarsanam P."/>
            <person name="Ley R."/>
            <person name="Guruge J."/>
            <person name="Turnbaugh P.J."/>
            <person name="Mahowald M."/>
            <person name="Liep D."/>
            <person name="Gordon J."/>
        </authorList>
    </citation>
    <scope>NUCLEOTIDE SEQUENCE [LARGE SCALE GENOMIC DNA]</scope>
    <source>
        <strain evidence="1 2">ATCC 29799</strain>
    </source>
</reference>
<sequence>MKAGDVFHPFGRPSAPIWSGCTDKLNNSSDAVRHTAA</sequence>
<comment type="caution">
    <text evidence="1">The sequence shown here is derived from an EMBL/GenBank/DDBJ whole genome shotgun (WGS) entry which is preliminary data.</text>
</comment>
<evidence type="ECO:0000313" key="2">
    <source>
        <dbReference type="Proteomes" id="UP000003639"/>
    </source>
</evidence>
<dbReference type="AlphaFoldDB" id="A6NSF7"/>
<accession>A6NSF7</accession>
<protein>
    <submittedName>
        <fullName evidence="1">Uncharacterized protein</fullName>
    </submittedName>
</protein>
<reference evidence="1 2" key="1">
    <citation type="submission" date="2007-04" db="EMBL/GenBank/DDBJ databases">
        <authorList>
            <person name="Fulton L."/>
            <person name="Clifton S."/>
            <person name="Fulton B."/>
            <person name="Xu J."/>
            <person name="Minx P."/>
            <person name="Pepin K.H."/>
            <person name="Johnson M."/>
            <person name="Thiruvilangam P."/>
            <person name="Bhonagiri V."/>
            <person name="Nash W.E."/>
            <person name="Mardis E.R."/>
            <person name="Wilson R.K."/>
        </authorList>
    </citation>
    <scope>NUCLEOTIDE SEQUENCE [LARGE SCALE GENOMIC DNA]</scope>
    <source>
        <strain evidence="1 2">ATCC 29799</strain>
    </source>
</reference>
<dbReference type="EMBL" id="AAXG02000007">
    <property type="protein sequence ID" value="EDN01196.1"/>
    <property type="molecule type" value="Genomic_DNA"/>
</dbReference>
<dbReference type="Proteomes" id="UP000003639">
    <property type="component" value="Unassembled WGS sequence"/>
</dbReference>
<proteinExistence type="predicted"/>
<name>A6NSF7_9FIRM</name>
<evidence type="ECO:0000313" key="1">
    <source>
        <dbReference type="EMBL" id="EDN01196.1"/>
    </source>
</evidence>